<comment type="caution">
    <text evidence="2">The sequence shown here is derived from an EMBL/GenBank/DDBJ whole genome shotgun (WGS) entry which is preliminary data.</text>
</comment>
<feature type="transmembrane region" description="Helical" evidence="1">
    <location>
        <begin position="20"/>
        <end position="38"/>
    </location>
</feature>
<gene>
    <name evidence="2" type="ORF">H9623_16115</name>
</gene>
<protein>
    <submittedName>
        <fullName evidence="2">Uncharacterized protein</fullName>
    </submittedName>
</protein>
<proteinExistence type="predicted"/>
<accession>A0A9D5UCI3</accession>
<dbReference type="Proteomes" id="UP000822993">
    <property type="component" value="Unassembled WGS sequence"/>
</dbReference>
<keyword evidence="1" id="KW-0472">Membrane</keyword>
<dbReference type="RefSeq" id="WP_193721037.1">
    <property type="nucleotide sequence ID" value="NZ_JACSPN010000026.1"/>
</dbReference>
<dbReference type="EMBL" id="JACSPN010000026">
    <property type="protein sequence ID" value="MBE7701819.1"/>
    <property type="molecule type" value="Genomic_DNA"/>
</dbReference>
<sequence length="139" mass="14428">MITSFIVATAVPDSRSTAEAVGFVLVALGSMALVLGAARMSSVVEVDPVRGVSLGFRLGIPVWRRAISRDEISEVADGTLSMAGAGGLGLRWIGPGRWALLVRGGSVVVIKVPDGPKEYLVGTDRPAELMAALRELGQG</sequence>
<keyword evidence="1" id="KW-0812">Transmembrane</keyword>
<reference evidence="2 3" key="1">
    <citation type="submission" date="2020-08" db="EMBL/GenBank/DDBJ databases">
        <title>A Genomic Blueprint of the Chicken Gut Microbiome.</title>
        <authorList>
            <person name="Gilroy R."/>
            <person name="Ravi A."/>
            <person name="Getino M."/>
            <person name="Pursley I."/>
            <person name="Horton D.L."/>
            <person name="Alikhan N.-F."/>
            <person name="Baker D."/>
            <person name="Gharbi K."/>
            <person name="Hall N."/>
            <person name="Watson M."/>
            <person name="Adriaenssens E.M."/>
            <person name="Foster-Nyarko E."/>
            <person name="Jarju S."/>
            <person name="Secka A."/>
            <person name="Antonio M."/>
            <person name="Oren A."/>
            <person name="Chaudhuri R."/>
            <person name="La Ragione R.M."/>
            <person name="Hildebrand F."/>
            <person name="Pallen M.J."/>
        </authorList>
    </citation>
    <scope>NUCLEOTIDE SEQUENCE [LARGE SCALE GENOMIC DNA]</scope>
    <source>
        <strain evidence="2 3">Sa1BUA8</strain>
    </source>
</reference>
<evidence type="ECO:0000313" key="2">
    <source>
        <dbReference type="EMBL" id="MBE7701819.1"/>
    </source>
</evidence>
<dbReference type="AlphaFoldDB" id="A0A9D5UCI3"/>
<keyword evidence="3" id="KW-1185">Reference proteome</keyword>
<evidence type="ECO:0000313" key="3">
    <source>
        <dbReference type="Proteomes" id="UP000822993"/>
    </source>
</evidence>
<keyword evidence="1" id="KW-1133">Transmembrane helix</keyword>
<evidence type="ECO:0000256" key="1">
    <source>
        <dbReference type="SAM" id="Phobius"/>
    </source>
</evidence>
<name>A0A9D5UCI3_9CELL</name>
<organism evidence="2 3">
    <name type="scientific">Oerskovia douganii</name>
    <dbReference type="NCBI Taxonomy" id="2762210"/>
    <lineage>
        <taxon>Bacteria</taxon>
        <taxon>Bacillati</taxon>
        <taxon>Actinomycetota</taxon>
        <taxon>Actinomycetes</taxon>
        <taxon>Micrococcales</taxon>
        <taxon>Cellulomonadaceae</taxon>
        <taxon>Oerskovia</taxon>
    </lineage>
</organism>